<protein>
    <recommendedName>
        <fullName evidence="4">PPM-type phosphatase domain-containing protein</fullName>
    </recommendedName>
</protein>
<accession>A0AAV2HJX6</accession>
<evidence type="ECO:0000313" key="6">
    <source>
        <dbReference type="Proteomes" id="UP001497497"/>
    </source>
</evidence>
<dbReference type="InterPro" id="IPR015655">
    <property type="entry name" value="PP2C"/>
</dbReference>
<evidence type="ECO:0000313" key="5">
    <source>
        <dbReference type="EMBL" id="CAL1534316.1"/>
    </source>
</evidence>
<dbReference type="Gene3D" id="3.60.40.10">
    <property type="entry name" value="PPM-type phosphatase domain"/>
    <property type="match status" value="1"/>
</dbReference>
<sequence>MESPRNGSVSRNSTERMSLQEYQDQQNDQHILCEYDKDSDSIISNLNQLNQNLVESSVLIESNVQDLDEVELLIHTDQLKGETLRKSDTPETVLTDHINDPDITILCERCSLYLNIRNLPYHRSYHNALSTLFYKHPQKPSDVKSLFQRRNLVIKKLTCEATAENPLTLQVVQRINEAYELLKNDLEDECSELFQIPGNIDNNVESVSLYSSPECIYAVGISSSKNKAWRAEMEDVKVYQDYFGENKHKCYLAIFDGYHGSNAAQKSGHELHHLLLSEMCKFDSSIKSTTPRNFAESMQTREEYEFQRPETRGSVRVDLHQKSTVFVQEILDSCYKKYDAMMNKNEDAQEKSNKKKKSGHPFLENMKKAFKKTYLLMDILLAYGKDERSKFRWSGTSALTIVIQDTIDKSEKVLFGQEDPPPHGRDTEENIRENELGVIYVANAGSSRALLVKNNTAHRLSRDHTSNSRKERERIHKCGGNFSVSEKQSCVNGISFVTRGLGNHGDTSLKECIISEPHVTTVAIDQEAQFLVAASWGVWEVFSDEEVVALLTKLLPGQHVPPPSRLSESLGVLLRPMNDGRQGKADHSTPPAGQVDLEIKSGVRLGRNVPDLSGSRFDDMRELEDGGHLKGCDHTEEMFGQLGDSGQPGDESLCQDRCPSEDSALGALPFEDAAEDHVDVVDGVETTEQSRRLALAKSMAEHLTQACLLAGSRSNVTVMVVLLPGCGPV</sequence>
<comment type="similarity">
    <text evidence="1">Belongs to the PP2C family.</text>
</comment>
<dbReference type="EMBL" id="CAXITT010000167">
    <property type="protein sequence ID" value="CAL1534316.1"/>
    <property type="molecule type" value="Genomic_DNA"/>
</dbReference>
<reference evidence="5 6" key="1">
    <citation type="submission" date="2024-04" db="EMBL/GenBank/DDBJ databases">
        <authorList>
            <consortium name="Genoscope - CEA"/>
            <person name="William W."/>
        </authorList>
    </citation>
    <scope>NUCLEOTIDE SEQUENCE [LARGE SCALE GENOMIC DNA]</scope>
</reference>
<dbReference type="PANTHER" id="PTHR13832">
    <property type="entry name" value="PROTEIN PHOSPHATASE 2C"/>
    <property type="match status" value="1"/>
</dbReference>
<proteinExistence type="inferred from homology"/>
<evidence type="ECO:0000256" key="1">
    <source>
        <dbReference type="ARBA" id="ARBA00006702"/>
    </source>
</evidence>
<feature type="region of interest" description="Disordered" evidence="3">
    <location>
        <begin position="1"/>
        <end position="23"/>
    </location>
</feature>
<gene>
    <name evidence="5" type="ORF">GSLYS_00008276001</name>
</gene>
<dbReference type="Proteomes" id="UP001497497">
    <property type="component" value="Unassembled WGS sequence"/>
</dbReference>
<dbReference type="Pfam" id="PF00481">
    <property type="entry name" value="PP2C"/>
    <property type="match status" value="2"/>
</dbReference>
<dbReference type="InterPro" id="IPR001932">
    <property type="entry name" value="PPM-type_phosphatase-like_dom"/>
</dbReference>
<dbReference type="GO" id="GO:0004722">
    <property type="term" value="F:protein serine/threonine phosphatase activity"/>
    <property type="evidence" value="ECO:0007669"/>
    <property type="project" value="InterPro"/>
</dbReference>
<evidence type="ECO:0000256" key="2">
    <source>
        <dbReference type="SAM" id="Coils"/>
    </source>
</evidence>
<dbReference type="PANTHER" id="PTHR13832:SF837">
    <property type="entry name" value="PROTEIN PHOSPHATASE 2C-LIKE DOMAIN-CONTAINING PROTEIN 1"/>
    <property type="match status" value="1"/>
</dbReference>
<dbReference type="SMART" id="SM00332">
    <property type="entry name" value="PP2Cc"/>
    <property type="match status" value="1"/>
</dbReference>
<keyword evidence="6" id="KW-1185">Reference proteome</keyword>
<organism evidence="5 6">
    <name type="scientific">Lymnaea stagnalis</name>
    <name type="common">Great pond snail</name>
    <name type="synonym">Helix stagnalis</name>
    <dbReference type="NCBI Taxonomy" id="6523"/>
    <lineage>
        <taxon>Eukaryota</taxon>
        <taxon>Metazoa</taxon>
        <taxon>Spiralia</taxon>
        <taxon>Lophotrochozoa</taxon>
        <taxon>Mollusca</taxon>
        <taxon>Gastropoda</taxon>
        <taxon>Heterobranchia</taxon>
        <taxon>Euthyneura</taxon>
        <taxon>Panpulmonata</taxon>
        <taxon>Hygrophila</taxon>
        <taxon>Lymnaeoidea</taxon>
        <taxon>Lymnaeidae</taxon>
        <taxon>Lymnaea</taxon>
    </lineage>
</organism>
<comment type="caution">
    <text evidence="5">The sequence shown here is derived from an EMBL/GenBank/DDBJ whole genome shotgun (WGS) entry which is preliminary data.</text>
</comment>
<name>A0AAV2HJX6_LYMST</name>
<evidence type="ECO:0000256" key="3">
    <source>
        <dbReference type="SAM" id="MobiDB-lite"/>
    </source>
</evidence>
<dbReference type="CDD" id="cd00143">
    <property type="entry name" value="PP2Cc"/>
    <property type="match status" value="1"/>
</dbReference>
<keyword evidence="2" id="KW-0175">Coiled coil</keyword>
<dbReference type="PROSITE" id="PS51746">
    <property type="entry name" value="PPM_2"/>
    <property type="match status" value="1"/>
</dbReference>
<dbReference type="InterPro" id="IPR036457">
    <property type="entry name" value="PPM-type-like_dom_sf"/>
</dbReference>
<dbReference type="SUPFAM" id="SSF81606">
    <property type="entry name" value="PP2C-like"/>
    <property type="match status" value="1"/>
</dbReference>
<feature type="coiled-coil region" evidence="2">
    <location>
        <begin position="331"/>
        <end position="358"/>
    </location>
</feature>
<feature type="domain" description="PPM-type phosphatase" evidence="4">
    <location>
        <begin position="218"/>
        <end position="723"/>
    </location>
</feature>
<evidence type="ECO:0000259" key="4">
    <source>
        <dbReference type="PROSITE" id="PS51746"/>
    </source>
</evidence>
<dbReference type="AlphaFoldDB" id="A0AAV2HJX6"/>